<protein>
    <submittedName>
        <fullName evidence="2">PilZ domain protein</fullName>
    </submittedName>
</protein>
<dbReference type="AlphaFoldDB" id="A0A1C7D546"/>
<accession>A0A1C7D546</accession>
<feature type="domain" description="PilZ" evidence="1">
    <location>
        <begin position="7"/>
        <end position="90"/>
    </location>
</feature>
<dbReference type="EMBL" id="CP016545">
    <property type="protein sequence ID" value="ANU06574.1"/>
    <property type="molecule type" value="Genomic_DNA"/>
</dbReference>
<evidence type="ECO:0000259" key="1">
    <source>
        <dbReference type="Pfam" id="PF07238"/>
    </source>
</evidence>
<organism evidence="2 3">
    <name type="scientific">Paraurantiacibacter namhicola</name>
    <dbReference type="NCBI Taxonomy" id="645517"/>
    <lineage>
        <taxon>Bacteria</taxon>
        <taxon>Pseudomonadati</taxon>
        <taxon>Pseudomonadota</taxon>
        <taxon>Alphaproteobacteria</taxon>
        <taxon>Sphingomonadales</taxon>
        <taxon>Erythrobacteraceae</taxon>
        <taxon>Paraurantiacibacter</taxon>
    </lineage>
</organism>
<dbReference type="Proteomes" id="UP000092698">
    <property type="component" value="Chromosome"/>
</dbReference>
<evidence type="ECO:0000313" key="3">
    <source>
        <dbReference type="Proteomes" id="UP000092698"/>
    </source>
</evidence>
<dbReference type="GO" id="GO:0035438">
    <property type="term" value="F:cyclic-di-GMP binding"/>
    <property type="evidence" value="ECO:0007669"/>
    <property type="project" value="InterPro"/>
</dbReference>
<name>A0A1C7D546_9SPHN</name>
<dbReference type="InterPro" id="IPR009875">
    <property type="entry name" value="PilZ_domain"/>
</dbReference>
<dbReference type="SUPFAM" id="SSF141371">
    <property type="entry name" value="PilZ domain-like"/>
    <property type="match status" value="1"/>
</dbReference>
<dbReference type="RefSeq" id="WP_067784939.1">
    <property type="nucleotide sequence ID" value="NZ_CP016545.1"/>
</dbReference>
<dbReference type="Pfam" id="PF07238">
    <property type="entry name" value="PilZ"/>
    <property type="match status" value="1"/>
</dbReference>
<dbReference type="PATRIC" id="fig|645517.4.peg.249"/>
<keyword evidence="3" id="KW-1185">Reference proteome</keyword>
<gene>
    <name evidence="2" type="ORF">A6F65_00247</name>
</gene>
<dbReference type="STRING" id="645517.A6F65_00247"/>
<sequence length="123" mass="13486">MSNVDTRQVKRDSLFLLAEVRVDGGDQVFRVKVRNLSAGGMMAETADARVLRGTPVTVVLRNIGEVEGSIAWIQGERFGIAFAEEIDPQLARATMEANTGNSDTPRFVRPVGVAKDDSRIRKI</sequence>
<reference evidence="2 3" key="1">
    <citation type="submission" date="2016-07" db="EMBL/GenBank/DDBJ databases">
        <title>Complete genome sequence of Altererythrobacter namhicola JCM 16345T, containing esterase-encoding genes.</title>
        <authorList>
            <person name="Cheng H."/>
            <person name="Wu Y.-H."/>
            <person name="Jian S.-L."/>
            <person name="Huo Y.-Y."/>
            <person name="Wang C.-S."/>
            <person name="Xu X.-W."/>
        </authorList>
    </citation>
    <scope>NUCLEOTIDE SEQUENCE [LARGE SCALE GENOMIC DNA]</scope>
    <source>
        <strain evidence="2 3">JCM 16345</strain>
    </source>
</reference>
<proteinExistence type="predicted"/>
<dbReference type="Gene3D" id="2.40.10.220">
    <property type="entry name" value="predicted glycosyltransferase like domains"/>
    <property type="match status" value="1"/>
</dbReference>
<dbReference type="KEGG" id="anh:A6F65_00247"/>
<dbReference type="OrthoDB" id="7391081at2"/>
<evidence type="ECO:0000313" key="2">
    <source>
        <dbReference type="EMBL" id="ANU06574.1"/>
    </source>
</evidence>